<dbReference type="SUPFAM" id="SSF56349">
    <property type="entry name" value="DNA breaking-rejoining enzymes"/>
    <property type="match status" value="1"/>
</dbReference>
<accession>A0A1H9LNR9</accession>
<dbReference type="EMBL" id="FOGC01000012">
    <property type="protein sequence ID" value="SER12998.1"/>
    <property type="molecule type" value="Genomic_DNA"/>
</dbReference>
<evidence type="ECO:0000313" key="3">
    <source>
        <dbReference type="EMBL" id="SER12998.1"/>
    </source>
</evidence>
<dbReference type="Gene3D" id="1.10.443.10">
    <property type="entry name" value="Intergrase catalytic core"/>
    <property type="match status" value="1"/>
</dbReference>
<proteinExistence type="predicted"/>
<dbReference type="PROSITE" id="PS51898">
    <property type="entry name" value="TYR_RECOMBINASE"/>
    <property type="match status" value="1"/>
</dbReference>
<feature type="domain" description="Tyr recombinase" evidence="2">
    <location>
        <begin position="1"/>
        <end position="195"/>
    </location>
</feature>
<evidence type="ECO:0000313" key="4">
    <source>
        <dbReference type="Proteomes" id="UP000242515"/>
    </source>
</evidence>
<protein>
    <submittedName>
        <fullName evidence="3">Phage integrase family protein</fullName>
    </submittedName>
</protein>
<sequence>MINHTAKQQQNVDDLSRDVEHANQTLSPIFDKEKEQQRMQTLQLIGEVGNQAADIARTQGEIAGLKAQSDPAALHAARALGWLNRYLQQVRPDNLALPDCRAMFLAMDGLAGLTANGITLAVVPCLSAAGIEKGSCQLFRHATATQRLENGADLRWIQAILGHRSDLYAGEHPCVADGAWKYASGGADRQITHEIDKR</sequence>
<keyword evidence="4" id="KW-1185">Reference proteome</keyword>
<dbReference type="GO" id="GO:0003677">
    <property type="term" value="F:DNA binding"/>
    <property type="evidence" value="ECO:0007669"/>
    <property type="project" value="InterPro"/>
</dbReference>
<dbReference type="AlphaFoldDB" id="A0A1H9LNR9"/>
<dbReference type="InterPro" id="IPR011010">
    <property type="entry name" value="DNA_brk_join_enz"/>
</dbReference>
<name>A0A1H9LNR9_9GAMM</name>
<keyword evidence="1" id="KW-0233">DNA recombination</keyword>
<dbReference type="STRING" id="988801.SAMN05216522_11211"/>
<dbReference type="GO" id="GO:0006310">
    <property type="term" value="P:DNA recombination"/>
    <property type="evidence" value="ECO:0007669"/>
    <property type="project" value="UniProtKB-KW"/>
</dbReference>
<dbReference type="Proteomes" id="UP000242515">
    <property type="component" value="Unassembled WGS sequence"/>
</dbReference>
<evidence type="ECO:0000256" key="1">
    <source>
        <dbReference type="ARBA" id="ARBA00023172"/>
    </source>
</evidence>
<gene>
    <name evidence="3" type="ORF">SAMN05216522_11211</name>
</gene>
<dbReference type="InterPro" id="IPR013762">
    <property type="entry name" value="Integrase-like_cat_sf"/>
</dbReference>
<organism evidence="3 4">
    <name type="scientific">Rosenbergiella nectarea</name>
    <dbReference type="NCBI Taxonomy" id="988801"/>
    <lineage>
        <taxon>Bacteria</taxon>
        <taxon>Pseudomonadati</taxon>
        <taxon>Pseudomonadota</taxon>
        <taxon>Gammaproteobacteria</taxon>
        <taxon>Enterobacterales</taxon>
        <taxon>Erwiniaceae</taxon>
        <taxon>Rosenbergiella</taxon>
    </lineage>
</organism>
<evidence type="ECO:0000259" key="2">
    <source>
        <dbReference type="PROSITE" id="PS51898"/>
    </source>
</evidence>
<dbReference type="GO" id="GO:0015074">
    <property type="term" value="P:DNA integration"/>
    <property type="evidence" value="ECO:0007669"/>
    <property type="project" value="InterPro"/>
</dbReference>
<reference evidence="4" key="1">
    <citation type="submission" date="2016-10" db="EMBL/GenBank/DDBJ databases">
        <authorList>
            <person name="Varghese N."/>
            <person name="Submissions S."/>
        </authorList>
    </citation>
    <scope>NUCLEOTIDE SEQUENCE [LARGE SCALE GENOMIC DNA]</scope>
    <source>
        <strain evidence="4">8N4</strain>
    </source>
</reference>
<dbReference type="InterPro" id="IPR002104">
    <property type="entry name" value="Integrase_catalytic"/>
</dbReference>